<dbReference type="EMBL" id="NJHN03000017">
    <property type="protein sequence ID" value="KAH9425680.1"/>
    <property type="molecule type" value="Genomic_DNA"/>
</dbReference>
<reference evidence="2 3" key="1">
    <citation type="journal article" date="2018" name="J. Allergy Clin. Immunol.">
        <title>High-quality assembly of Dermatophagoides pteronyssinus genome and transcriptome reveals a wide range of novel allergens.</title>
        <authorList>
            <person name="Liu X.Y."/>
            <person name="Yang K.Y."/>
            <person name="Wang M.Q."/>
            <person name="Kwok J.S."/>
            <person name="Zeng X."/>
            <person name="Yang Z."/>
            <person name="Xiao X.J."/>
            <person name="Lau C.P."/>
            <person name="Li Y."/>
            <person name="Huang Z.M."/>
            <person name="Ba J.G."/>
            <person name="Yim A.K."/>
            <person name="Ouyang C.Y."/>
            <person name="Ngai S.M."/>
            <person name="Chan T.F."/>
            <person name="Leung E.L."/>
            <person name="Liu L."/>
            <person name="Liu Z.G."/>
            <person name="Tsui S.K."/>
        </authorList>
    </citation>
    <scope>NUCLEOTIDE SEQUENCE [LARGE SCALE GENOMIC DNA]</scope>
    <source>
        <strain evidence="2">Derp</strain>
    </source>
</reference>
<feature type="compositionally biased region" description="Polar residues" evidence="1">
    <location>
        <begin position="30"/>
        <end position="44"/>
    </location>
</feature>
<sequence length="66" mass="7413">MSAMIVPYITKLTTFGHGCPLANNNNKQASKQACMHRQSNTKLSSQKELKSPDLFKLDVQSHWPPN</sequence>
<protein>
    <submittedName>
        <fullName evidence="2">Uncharacterized protein</fullName>
    </submittedName>
</protein>
<feature type="compositionally biased region" description="Basic and acidic residues" evidence="1">
    <location>
        <begin position="45"/>
        <end position="56"/>
    </location>
</feature>
<evidence type="ECO:0000313" key="2">
    <source>
        <dbReference type="EMBL" id="KAH9425680.1"/>
    </source>
</evidence>
<accession>A0ABQ8JTD6</accession>
<reference evidence="2 3" key="2">
    <citation type="journal article" date="2022" name="Mol. Biol. Evol.">
        <title>Comparative Genomics Reveals Insights into the Divergent Evolution of Astigmatic Mites and Household Pest Adaptations.</title>
        <authorList>
            <person name="Xiong Q."/>
            <person name="Wan A.T."/>
            <person name="Liu X."/>
            <person name="Fung C.S."/>
            <person name="Xiao X."/>
            <person name="Malainual N."/>
            <person name="Hou J."/>
            <person name="Wang L."/>
            <person name="Wang M."/>
            <person name="Yang K.Y."/>
            <person name="Cui Y."/>
            <person name="Leung E.L."/>
            <person name="Nong W."/>
            <person name="Shin S.K."/>
            <person name="Au S.W."/>
            <person name="Jeong K.Y."/>
            <person name="Chew F.T."/>
            <person name="Hui J.H."/>
            <person name="Leung T.F."/>
            <person name="Tungtrongchitr A."/>
            <person name="Zhong N."/>
            <person name="Liu Z."/>
            <person name="Tsui S.K."/>
        </authorList>
    </citation>
    <scope>NUCLEOTIDE SEQUENCE [LARGE SCALE GENOMIC DNA]</scope>
    <source>
        <strain evidence="2">Derp</strain>
    </source>
</reference>
<name>A0ABQ8JTD6_DERPT</name>
<keyword evidence="3" id="KW-1185">Reference proteome</keyword>
<comment type="caution">
    <text evidence="2">The sequence shown here is derived from an EMBL/GenBank/DDBJ whole genome shotgun (WGS) entry which is preliminary data.</text>
</comment>
<proteinExistence type="predicted"/>
<gene>
    <name evidence="2" type="ORF">DERP_004897</name>
</gene>
<organism evidence="2 3">
    <name type="scientific">Dermatophagoides pteronyssinus</name>
    <name type="common">European house dust mite</name>
    <dbReference type="NCBI Taxonomy" id="6956"/>
    <lineage>
        <taxon>Eukaryota</taxon>
        <taxon>Metazoa</taxon>
        <taxon>Ecdysozoa</taxon>
        <taxon>Arthropoda</taxon>
        <taxon>Chelicerata</taxon>
        <taxon>Arachnida</taxon>
        <taxon>Acari</taxon>
        <taxon>Acariformes</taxon>
        <taxon>Sarcoptiformes</taxon>
        <taxon>Astigmata</taxon>
        <taxon>Psoroptidia</taxon>
        <taxon>Analgoidea</taxon>
        <taxon>Pyroglyphidae</taxon>
        <taxon>Dermatophagoidinae</taxon>
        <taxon>Dermatophagoides</taxon>
    </lineage>
</organism>
<evidence type="ECO:0000313" key="3">
    <source>
        <dbReference type="Proteomes" id="UP000887458"/>
    </source>
</evidence>
<evidence type="ECO:0000256" key="1">
    <source>
        <dbReference type="SAM" id="MobiDB-lite"/>
    </source>
</evidence>
<feature type="region of interest" description="Disordered" evidence="1">
    <location>
        <begin position="30"/>
        <end position="66"/>
    </location>
</feature>
<dbReference type="Proteomes" id="UP000887458">
    <property type="component" value="Unassembled WGS sequence"/>
</dbReference>